<keyword evidence="2" id="KW-1185">Reference proteome</keyword>
<dbReference type="Proteomes" id="UP001064632">
    <property type="component" value="Chromosome"/>
</dbReference>
<reference evidence="1" key="1">
    <citation type="submission" date="2022-09" db="EMBL/GenBank/DDBJ databases">
        <title>Tahibacter sp. nov., isolated from a fresh water.</title>
        <authorList>
            <person name="Baek J.H."/>
            <person name="Lee J.K."/>
            <person name="Kim J.M."/>
            <person name="Jeon C.O."/>
        </authorList>
    </citation>
    <scope>NUCLEOTIDE SEQUENCE</scope>
    <source>
        <strain evidence="1">W38</strain>
    </source>
</reference>
<name>A0ABY6BH55_9GAMM</name>
<sequence length="182" mass="20186">MNPQRRKRLQLIAVMLIFLAPMVVAFTLHLLDWQPGQTRNFGKLVQPPVDIADDPATVTGGQPYAWKDIEYRWTLVLIAGPGCAKNCQARLGEAEKLWSVMTQKARRLRLAAIQFPSDLRPADAKTRIQFVDSKAQALLGLAPAQLDSVVAAIVDPAGKLMLHYDANYDAAAVRQDLSKLIR</sequence>
<protein>
    <recommendedName>
        <fullName evidence="3">Cytochrome oxidase Cu insertion factor (SCO1/SenC/PrrC family)</fullName>
    </recommendedName>
</protein>
<dbReference type="EMBL" id="CP104694">
    <property type="protein sequence ID" value="UXI68653.1"/>
    <property type="molecule type" value="Genomic_DNA"/>
</dbReference>
<evidence type="ECO:0000313" key="2">
    <source>
        <dbReference type="Proteomes" id="UP001064632"/>
    </source>
</evidence>
<gene>
    <name evidence="1" type="ORF">N4264_03100</name>
</gene>
<evidence type="ECO:0000313" key="1">
    <source>
        <dbReference type="EMBL" id="UXI68653.1"/>
    </source>
</evidence>
<organism evidence="1 2">
    <name type="scientific">Tahibacter amnicola</name>
    <dbReference type="NCBI Taxonomy" id="2976241"/>
    <lineage>
        <taxon>Bacteria</taxon>
        <taxon>Pseudomonadati</taxon>
        <taxon>Pseudomonadota</taxon>
        <taxon>Gammaproteobacteria</taxon>
        <taxon>Lysobacterales</taxon>
        <taxon>Rhodanobacteraceae</taxon>
        <taxon>Tahibacter</taxon>
    </lineage>
</organism>
<evidence type="ECO:0008006" key="3">
    <source>
        <dbReference type="Google" id="ProtNLM"/>
    </source>
</evidence>
<proteinExistence type="predicted"/>
<accession>A0ABY6BH55</accession>
<dbReference type="RefSeq" id="WP_261695612.1">
    <property type="nucleotide sequence ID" value="NZ_CP104694.1"/>
</dbReference>